<comment type="similarity">
    <text evidence="3">Belongs to the acetyltransferase Eis family.</text>
</comment>
<evidence type="ECO:0000313" key="6">
    <source>
        <dbReference type="EMBL" id="GAA3695625.1"/>
    </source>
</evidence>
<comment type="caution">
    <text evidence="6">The sequence shown here is derived from an EMBL/GenBank/DDBJ whole genome shotgun (WGS) entry which is preliminary data.</text>
</comment>
<dbReference type="NCBIfam" id="NF002369">
    <property type="entry name" value="PRK01346.1-6"/>
    <property type="match status" value="1"/>
</dbReference>
<dbReference type="InterPro" id="IPR025559">
    <property type="entry name" value="Eis_dom"/>
</dbReference>
<dbReference type="Pfam" id="PF17668">
    <property type="entry name" value="Acetyltransf_17"/>
    <property type="match status" value="1"/>
</dbReference>
<feature type="binding site" evidence="3">
    <location>
        <begin position="114"/>
        <end position="119"/>
    </location>
    <ligand>
        <name>acetyl-CoA</name>
        <dbReference type="ChEBI" id="CHEBI:57288"/>
    </ligand>
</feature>
<accession>A0ABP7CXA1</accession>
<protein>
    <submittedName>
        <fullName evidence="6">GNAT family N-acetyltransferase</fullName>
    </submittedName>
</protein>
<reference evidence="7" key="1">
    <citation type="journal article" date="2019" name="Int. J. Syst. Evol. Microbiol.">
        <title>The Global Catalogue of Microorganisms (GCM) 10K type strain sequencing project: providing services to taxonomists for standard genome sequencing and annotation.</title>
        <authorList>
            <consortium name="The Broad Institute Genomics Platform"/>
            <consortium name="The Broad Institute Genome Sequencing Center for Infectious Disease"/>
            <person name="Wu L."/>
            <person name="Ma J."/>
        </authorList>
    </citation>
    <scope>NUCLEOTIDE SEQUENCE [LARGE SCALE GENOMIC DNA]</scope>
    <source>
        <strain evidence="7">JCM 16961</strain>
    </source>
</reference>
<dbReference type="InterPro" id="IPR051554">
    <property type="entry name" value="Acetyltransferase_Eis"/>
</dbReference>
<organism evidence="6 7">
    <name type="scientific">Zhihengliuella alba</name>
    <dbReference type="NCBI Taxonomy" id="547018"/>
    <lineage>
        <taxon>Bacteria</taxon>
        <taxon>Bacillati</taxon>
        <taxon>Actinomycetota</taxon>
        <taxon>Actinomycetes</taxon>
        <taxon>Micrococcales</taxon>
        <taxon>Micrococcaceae</taxon>
        <taxon>Zhihengliuella</taxon>
    </lineage>
</organism>
<feature type="active site" description="Proton acceptor; via carboxylate" evidence="3">
    <location>
        <position position="429"/>
    </location>
</feature>
<dbReference type="EMBL" id="BAABCJ010000001">
    <property type="protein sequence ID" value="GAA3695625.1"/>
    <property type="molecule type" value="Genomic_DNA"/>
</dbReference>
<feature type="domain" description="Eis-like acetyltransferase" evidence="5">
    <location>
        <begin position="204"/>
        <end position="323"/>
    </location>
</feature>
<keyword evidence="7" id="KW-1185">Reference proteome</keyword>
<feature type="binding site" evidence="3">
    <location>
        <begin position="142"/>
        <end position="143"/>
    </location>
    <ligand>
        <name>acetyl-CoA</name>
        <dbReference type="ChEBI" id="CHEBI:57288"/>
    </ligand>
</feature>
<dbReference type="InterPro" id="IPR016181">
    <property type="entry name" value="Acyl_CoA_acyltransferase"/>
</dbReference>
<dbReference type="PANTHER" id="PTHR37817:SF1">
    <property type="entry name" value="N-ACETYLTRANSFERASE EIS"/>
    <property type="match status" value="1"/>
</dbReference>
<dbReference type="Pfam" id="PF13527">
    <property type="entry name" value="Acetyltransf_9"/>
    <property type="match status" value="1"/>
</dbReference>
<dbReference type="SUPFAM" id="SSF55729">
    <property type="entry name" value="Acyl-CoA N-acyltransferases (Nat)"/>
    <property type="match status" value="1"/>
</dbReference>
<feature type="binding site" evidence="3">
    <location>
        <begin position="106"/>
        <end position="108"/>
    </location>
    <ligand>
        <name>acetyl-CoA</name>
        <dbReference type="ChEBI" id="CHEBI:57288"/>
    </ligand>
</feature>
<dbReference type="NCBIfam" id="NF002367">
    <property type="entry name" value="PRK01346.1-4"/>
    <property type="match status" value="1"/>
</dbReference>
<sequence>MGTEDVYESRTFAAAGLADPGREESAAWLHAVVDGFYEKPLTDAALEKALENNAVDGRVYTGIYPRGPLPPGAPGPDVPVATFGTLRKQLNVGPGRSVEAQLITAVTVRASHRRRGLLRRMMLENLRRCREDGVAVAALTASEGTIYRRFGFGVATGEREVTVDVGERFRLLQRPEGSVEAAVPALLAPISREVFARVQATTAGSIDRQERYYRAAAGQLGEDGAEDTALRAALHYDAEGAPDGYVTYSFKGWGHEPETMEVRDLVAASPDAYLGLWEFLGSLDLVKEVRWDNAPTDDPLVWALEDPRCVRTRAEWDMLWLRILDVEAALRARRYGADGSLVLEVRDPLELAAGRWRMDVSGGDAVVTPTEDQADLVLDASALASLYLGGVSPVLLARAGRVRESAAGAAERALRMFAPTGPVHCLTHF</sequence>
<keyword evidence="1 3" id="KW-0808">Transferase</keyword>
<comment type="subunit">
    <text evidence="3">Homohexamer; trimer of dimers.</text>
</comment>
<name>A0ABP7CXA1_9MICC</name>
<dbReference type="PANTHER" id="PTHR37817">
    <property type="entry name" value="N-ACETYLTRANSFERASE EIS"/>
    <property type="match status" value="1"/>
</dbReference>
<evidence type="ECO:0000256" key="3">
    <source>
        <dbReference type="HAMAP-Rule" id="MF_01812"/>
    </source>
</evidence>
<evidence type="ECO:0000256" key="1">
    <source>
        <dbReference type="ARBA" id="ARBA00022679"/>
    </source>
</evidence>
<evidence type="ECO:0000259" key="4">
    <source>
        <dbReference type="Pfam" id="PF13530"/>
    </source>
</evidence>
<feature type="domain" description="Enhanced intracellular survival protein" evidence="4">
    <location>
        <begin position="326"/>
        <end position="425"/>
    </location>
</feature>
<dbReference type="SUPFAM" id="SSF55718">
    <property type="entry name" value="SCP-like"/>
    <property type="match status" value="1"/>
</dbReference>
<dbReference type="HAMAP" id="MF_01812">
    <property type="entry name" value="Eis"/>
    <property type="match status" value="1"/>
</dbReference>
<dbReference type="Gene3D" id="3.30.1050.10">
    <property type="entry name" value="SCP2 sterol-binding domain"/>
    <property type="match status" value="1"/>
</dbReference>
<dbReference type="Pfam" id="PF13530">
    <property type="entry name" value="SCP2_2"/>
    <property type="match status" value="1"/>
</dbReference>
<proteinExistence type="inferred from homology"/>
<dbReference type="InterPro" id="IPR022902">
    <property type="entry name" value="NAcTrfase_Eis"/>
</dbReference>
<dbReference type="InterPro" id="IPR036527">
    <property type="entry name" value="SCP2_sterol-bd_dom_sf"/>
</dbReference>
<dbReference type="RefSeq" id="WP_344879620.1">
    <property type="nucleotide sequence ID" value="NZ_BAABCJ010000001.1"/>
</dbReference>
<keyword evidence="2 3" id="KW-0012">Acyltransferase</keyword>
<dbReference type="InterPro" id="IPR041380">
    <property type="entry name" value="Acetyltransf_17"/>
</dbReference>
<evidence type="ECO:0000256" key="2">
    <source>
        <dbReference type="ARBA" id="ARBA00023315"/>
    </source>
</evidence>
<dbReference type="Gene3D" id="3.40.630.30">
    <property type="match status" value="2"/>
</dbReference>
<feature type="active site" description="Proton donor" evidence="3">
    <location>
        <position position="147"/>
    </location>
</feature>
<evidence type="ECO:0000259" key="5">
    <source>
        <dbReference type="Pfam" id="PF17668"/>
    </source>
</evidence>
<evidence type="ECO:0000313" key="7">
    <source>
        <dbReference type="Proteomes" id="UP001501536"/>
    </source>
</evidence>
<gene>
    <name evidence="6" type="ORF">GCM10022377_05570</name>
</gene>
<dbReference type="Proteomes" id="UP001501536">
    <property type="component" value="Unassembled WGS sequence"/>
</dbReference>